<dbReference type="RefSeq" id="WP_101883963.1">
    <property type="nucleotide sequence ID" value="NZ_CACRUU010000029.1"/>
</dbReference>
<sequence length="182" mass="20225">MKREFLEEMGLEKEQIDKILDANSTDVGKAKKDYDNIKSELDTTKQQLTDANTAIEGFGDYEEIKGQVADYKAKYEASEAEKAQIKQDYEFNGKLEAAAKKHGARALKAVLPYLKTDDLKASKNQDTDIENAFKDLKENEESKFLFADDEPIKNPVLGSGAEKPGAFDAVAAAMGLTEKDFK</sequence>
<dbReference type="InterPro" id="IPR009636">
    <property type="entry name" value="SCAF"/>
</dbReference>
<gene>
    <name evidence="2" type="ORF">CDL23_08050</name>
</gene>
<comment type="caution">
    <text evidence="2">The sequence shown here is derived from an EMBL/GenBank/DDBJ whole genome shotgun (WGS) entry which is preliminary data.</text>
</comment>
<dbReference type="Proteomes" id="UP000235093">
    <property type="component" value="Unassembled WGS sequence"/>
</dbReference>
<reference evidence="2 3" key="1">
    <citation type="journal article" date="2017" name="Genome Med.">
        <title>A novel Ruminococcus gnavus clade enriched in inflammatory bowel disease patients.</title>
        <authorList>
            <person name="Hall A.B."/>
            <person name="Yassour M."/>
            <person name="Sauk J."/>
            <person name="Garner A."/>
            <person name="Jiang X."/>
            <person name="Arthur T."/>
            <person name="Lagoudas G.K."/>
            <person name="Vatanen T."/>
            <person name="Fornelos N."/>
            <person name="Wilson R."/>
            <person name="Bertha M."/>
            <person name="Cohen M."/>
            <person name="Garber J."/>
            <person name="Khalili H."/>
            <person name="Gevers D."/>
            <person name="Ananthakrishnan A.N."/>
            <person name="Kugathasan S."/>
            <person name="Lander E.S."/>
            <person name="Blainey P."/>
            <person name="Vlamakis H."/>
            <person name="Xavier R.J."/>
            <person name="Huttenhower C."/>
        </authorList>
    </citation>
    <scope>NUCLEOTIDE SEQUENCE [LARGE SCALE GENOMIC DNA]</scope>
    <source>
        <strain evidence="2 3">RJX1125</strain>
    </source>
</reference>
<evidence type="ECO:0000256" key="1">
    <source>
        <dbReference type="SAM" id="Coils"/>
    </source>
</evidence>
<evidence type="ECO:0000313" key="2">
    <source>
        <dbReference type="EMBL" id="PLT75632.1"/>
    </source>
</evidence>
<accession>A0A2N5PKI2</accession>
<protein>
    <recommendedName>
        <fullName evidence="4">Phage minor structural protein GP20</fullName>
    </recommendedName>
</protein>
<evidence type="ECO:0008006" key="4">
    <source>
        <dbReference type="Google" id="ProtNLM"/>
    </source>
</evidence>
<name>A0A2N5PKI2_MEDGN</name>
<keyword evidence="1" id="KW-0175">Coiled coil</keyword>
<dbReference type="Pfam" id="PF06810">
    <property type="entry name" value="Phage_scaffold"/>
    <property type="match status" value="1"/>
</dbReference>
<dbReference type="EMBL" id="NIHT01000010">
    <property type="protein sequence ID" value="PLT75632.1"/>
    <property type="molecule type" value="Genomic_DNA"/>
</dbReference>
<feature type="coiled-coil region" evidence="1">
    <location>
        <begin position="27"/>
        <end position="88"/>
    </location>
</feature>
<organism evidence="2 3">
    <name type="scientific">Mediterraneibacter gnavus</name>
    <name type="common">Ruminococcus gnavus</name>
    <dbReference type="NCBI Taxonomy" id="33038"/>
    <lineage>
        <taxon>Bacteria</taxon>
        <taxon>Bacillati</taxon>
        <taxon>Bacillota</taxon>
        <taxon>Clostridia</taxon>
        <taxon>Lachnospirales</taxon>
        <taxon>Lachnospiraceae</taxon>
        <taxon>Mediterraneibacter</taxon>
    </lineage>
</organism>
<evidence type="ECO:0000313" key="3">
    <source>
        <dbReference type="Proteomes" id="UP000235093"/>
    </source>
</evidence>
<proteinExistence type="predicted"/>
<dbReference type="AlphaFoldDB" id="A0A2N5PKI2"/>